<evidence type="ECO:0000256" key="1">
    <source>
        <dbReference type="ARBA" id="ARBA00004141"/>
    </source>
</evidence>
<name>A0A6A6V4R8_9PLEO</name>
<keyword evidence="9" id="KW-1185">Reference proteome</keyword>
<evidence type="ECO:0000256" key="3">
    <source>
        <dbReference type="ARBA" id="ARBA00022692"/>
    </source>
</evidence>
<dbReference type="GO" id="GO:0022857">
    <property type="term" value="F:transmembrane transporter activity"/>
    <property type="evidence" value="ECO:0007669"/>
    <property type="project" value="InterPro"/>
</dbReference>
<dbReference type="Gene3D" id="1.20.1740.10">
    <property type="entry name" value="Amino acid/polyamine transporter I"/>
    <property type="match status" value="1"/>
</dbReference>
<gene>
    <name evidence="8" type="ORF">M011DRAFT_479210</name>
</gene>
<evidence type="ECO:0000256" key="2">
    <source>
        <dbReference type="ARBA" id="ARBA00022448"/>
    </source>
</evidence>
<accession>A0A6A6V4R8</accession>
<dbReference type="AlphaFoldDB" id="A0A6A6V4R8"/>
<protein>
    <submittedName>
        <fullName evidence="8">Uncharacterized protein</fullName>
    </submittedName>
</protein>
<dbReference type="OrthoDB" id="2417308at2759"/>
<evidence type="ECO:0000313" key="8">
    <source>
        <dbReference type="EMBL" id="KAF2745053.1"/>
    </source>
</evidence>
<evidence type="ECO:0000256" key="6">
    <source>
        <dbReference type="SAM" id="MobiDB-lite"/>
    </source>
</evidence>
<keyword evidence="3 7" id="KW-0812">Transmembrane</keyword>
<dbReference type="Pfam" id="PF13520">
    <property type="entry name" value="AA_permease_2"/>
    <property type="match status" value="1"/>
</dbReference>
<evidence type="ECO:0000256" key="7">
    <source>
        <dbReference type="SAM" id="Phobius"/>
    </source>
</evidence>
<feature type="transmembrane region" description="Helical" evidence="7">
    <location>
        <begin position="32"/>
        <end position="55"/>
    </location>
</feature>
<feature type="compositionally biased region" description="Basic and acidic residues" evidence="6">
    <location>
        <begin position="1"/>
        <end position="11"/>
    </location>
</feature>
<comment type="subcellular location">
    <subcellularLocation>
        <location evidence="1">Membrane</location>
        <topology evidence="1">Multi-pass membrane protein</topology>
    </subcellularLocation>
</comment>
<evidence type="ECO:0000313" key="9">
    <source>
        <dbReference type="Proteomes" id="UP000799440"/>
    </source>
</evidence>
<feature type="transmembrane region" description="Helical" evidence="7">
    <location>
        <begin position="67"/>
        <end position="86"/>
    </location>
</feature>
<proteinExistence type="predicted"/>
<keyword evidence="5 7" id="KW-0472">Membrane</keyword>
<keyword evidence="4 7" id="KW-1133">Transmembrane helix</keyword>
<feature type="region of interest" description="Disordered" evidence="6">
    <location>
        <begin position="1"/>
        <end position="22"/>
    </location>
</feature>
<keyword evidence="2" id="KW-0813">Transport</keyword>
<dbReference type="Proteomes" id="UP000799440">
    <property type="component" value="Unassembled WGS sequence"/>
</dbReference>
<dbReference type="InterPro" id="IPR002293">
    <property type="entry name" value="AA/rel_permease1"/>
</dbReference>
<sequence>MEKTTRSDSVEKTMTTTTKSEGVGEVRPKKHFTLLAALGVQFSVTATPLTLATYLSLTIGVGGSAGFFWRFIFVGFFQLAVCLTVAELASALPHSSGPAYWVLVLAPPRYARTMGLLHRLDHHRCLDPHHGRLLPLPGSTYPGSGLGTLPGIREA</sequence>
<dbReference type="PANTHER" id="PTHR45649">
    <property type="entry name" value="AMINO-ACID PERMEASE BAT1"/>
    <property type="match status" value="1"/>
</dbReference>
<evidence type="ECO:0000256" key="4">
    <source>
        <dbReference type="ARBA" id="ARBA00022989"/>
    </source>
</evidence>
<dbReference type="GO" id="GO:0016020">
    <property type="term" value="C:membrane"/>
    <property type="evidence" value="ECO:0007669"/>
    <property type="project" value="UniProtKB-SubCell"/>
</dbReference>
<evidence type="ECO:0000256" key="5">
    <source>
        <dbReference type="ARBA" id="ARBA00023136"/>
    </source>
</evidence>
<reference evidence="8" key="1">
    <citation type="journal article" date="2020" name="Stud. Mycol.">
        <title>101 Dothideomycetes genomes: a test case for predicting lifestyles and emergence of pathogens.</title>
        <authorList>
            <person name="Haridas S."/>
            <person name="Albert R."/>
            <person name="Binder M."/>
            <person name="Bloem J."/>
            <person name="Labutti K."/>
            <person name="Salamov A."/>
            <person name="Andreopoulos B."/>
            <person name="Baker S."/>
            <person name="Barry K."/>
            <person name="Bills G."/>
            <person name="Bluhm B."/>
            <person name="Cannon C."/>
            <person name="Castanera R."/>
            <person name="Culley D."/>
            <person name="Daum C."/>
            <person name="Ezra D."/>
            <person name="Gonzalez J."/>
            <person name="Henrissat B."/>
            <person name="Kuo A."/>
            <person name="Liang C."/>
            <person name="Lipzen A."/>
            <person name="Lutzoni F."/>
            <person name="Magnuson J."/>
            <person name="Mondo S."/>
            <person name="Nolan M."/>
            <person name="Ohm R."/>
            <person name="Pangilinan J."/>
            <person name="Park H.-J."/>
            <person name="Ramirez L."/>
            <person name="Alfaro M."/>
            <person name="Sun H."/>
            <person name="Tritt A."/>
            <person name="Yoshinaga Y."/>
            <person name="Zwiers L.-H."/>
            <person name="Turgeon B."/>
            <person name="Goodwin S."/>
            <person name="Spatafora J."/>
            <person name="Crous P."/>
            <person name="Grigoriev I."/>
        </authorList>
    </citation>
    <scope>NUCLEOTIDE SEQUENCE</scope>
    <source>
        <strain evidence="8">CBS 119925</strain>
    </source>
</reference>
<organism evidence="8 9">
    <name type="scientific">Sporormia fimetaria CBS 119925</name>
    <dbReference type="NCBI Taxonomy" id="1340428"/>
    <lineage>
        <taxon>Eukaryota</taxon>
        <taxon>Fungi</taxon>
        <taxon>Dikarya</taxon>
        <taxon>Ascomycota</taxon>
        <taxon>Pezizomycotina</taxon>
        <taxon>Dothideomycetes</taxon>
        <taxon>Pleosporomycetidae</taxon>
        <taxon>Pleosporales</taxon>
        <taxon>Sporormiaceae</taxon>
        <taxon>Sporormia</taxon>
    </lineage>
</organism>
<dbReference type="PANTHER" id="PTHR45649:SF16">
    <property type="entry name" value="7-KETO 8-AMINOPELARGONIC ACID TRANSPORTER"/>
    <property type="match status" value="1"/>
</dbReference>
<dbReference type="EMBL" id="MU006584">
    <property type="protein sequence ID" value="KAF2745053.1"/>
    <property type="molecule type" value="Genomic_DNA"/>
</dbReference>